<dbReference type="SMART" id="SM00382">
    <property type="entry name" value="AAA"/>
    <property type="match status" value="1"/>
</dbReference>
<evidence type="ECO:0000313" key="11">
    <source>
        <dbReference type="EMBL" id="MBB3943836.1"/>
    </source>
</evidence>
<feature type="domain" description="Sigma-54 factor interaction" evidence="9">
    <location>
        <begin position="146"/>
        <end position="371"/>
    </location>
</feature>
<evidence type="ECO:0000256" key="1">
    <source>
        <dbReference type="ARBA" id="ARBA00022553"/>
    </source>
</evidence>
<dbReference type="InterPro" id="IPR002078">
    <property type="entry name" value="Sigma_54_int"/>
</dbReference>
<dbReference type="Gene3D" id="3.40.50.2300">
    <property type="match status" value="1"/>
</dbReference>
<dbReference type="SMART" id="SM00448">
    <property type="entry name" value="REC"/>
    <property type="match status" value="1"/>
</dbReference>
<evidence type="ECO:0000256" key="6">
    <source>
        <dbReference type="ARBA" id="ARBA00023159"/>
    </source>
</evidence>
<keyword evidence="12" id="KW-1185">Reference proteome</keyword>
<gene>
    <name evidence="11" type="ORF">GGR91_002100</name>
</gene>
<evidence type="ECO:0000313" key="12">
    <source>
        <dbReference type="Proteomes" id="UP000581447"/>
    </source>
</evidence>
<keyword evidence="1 8" id="KW-0597">Phosphoprotein</keyword>
<dbReference type="PROSITE" id="PS00676">
    <property type="entry name" value="SIGMA54_INTERACT_2"/>
    <property type="match status" value="1"/>
</dbReference>
<dbReference type="RefSeq" id="WP_183942135.1">
    <property type="nucleotide sequence ID" value="NZ_BAABBG010000022.1"/>
</dbReference>
<reference evidence="11 12" key="1">
    <citation type="submission" date="2020-08" db="EMBL/GenBank/DDBJ databases">
        <title>Genomic Encyclopedia of Type Strains, Phase IV (KMG-IV): sequencing the most valuable type-strain genomes for metagenomic binning, comparative biology and taxonomic classification.</title>
        <authorList>
            <person name="Goeker M."/>
        </authorList>
    </citation>
    <scope>NUCLEOTIDE SEQUENCE [LARGE SCALE GENOMIC DNA]</scope>
    <source>
        <strain evidence="11 12">DSM 29050</strain>
    </source>
</reference>
<dbReference type="AlphaFoldDB" id="A0A840B3T7"/>
<dbReference type="InterPro" id="IPR025943">
    <property type="entry name" value="Sigma_54_int_dom_ATP-bd_2"/>
</dbReference>
<evidence type="ECO:0000256" key="8">
    <source>
        <dbReference type="PROSITE-ProRule" id="PRU00169"/>
    </source>
</evidence>
<dbReference type="CDD" id="cd17549">
    <property type="entry name" value="REC_DctD-like"/>
    <property type="match status" value="1"/>
</dbReference>
<dbReference type="InterPro" id="IPR011006">
    <property type="entry name" value="CheY-like_superfamily"/>
</dbReference>
<dbReference type="Pfam" id="PF02954">
    <property type="entry name" value="HTH_8"/>
    <property type="match status" value="1"/>
</dbReference>
<dbReference type="GO" id="GO:0006355">
    <property type="term" value="P:regulation of DNA-templated transcription"/>
    <property type="evidence" value="ECO:0007669"/>
    <property type="project" value="InterPro"/>
</dbReference>
<dbReference type="PANTHER" id="PTHR32071">
    <property type="entry name" value="TRANSCRIPTIONAL REGULATORY PROTEIN"/>
    <property type="match status" value="1"/>
</dbReference>
<dbReference type="Pfam" id="PF00158">
    <property type="entry name" value="Sigma54_activat"/>
    <property type="match status" value="1"/>
</dbReference>
<dbReference type="PROSITE" id="PS50110">
    <property type="entry name" value="RESPONSE_REGULATORY"/>
    <property type="match status" value="1"/>
</dbReference>
<dbReference type="PROSITE" id="PS50045">
    <property type="entry name" value="SIGMA54_INTERACT_4"/>
    <property type="match status" value="1"/>
</dbReference>
<proteinExistence type="predicted"/>
<keyword evidence="7" id="KW-0804">Transcription</keyword>
<dbReference type="InterPro" id="IPR009057">
    <property type="entry name" value="Homeodomain-like_sf"/>
</dbReference>
<dbReference type="GO" id="GO:0043565">
    <property type="term" value="F:sequence-specific DNA binding"/>
    <property type="evidence" value="ECO:0007669"/>
    <property type="project" value="InterPro"/>
</dbReference>
<dbReference type="Gene3D" id="1.10.10.60">
    <property type="entry name" value="Homeodomain-like"/>
    <property type="match status" value="1"/>
</dbReference>
<keyword evidence="5" id="KW-0805">Transcription regulation</keyword>
<accession>A0A840B3T7</accession>
<keyword evidence="6" id="KW-0010">Activator</keyword>
<organism evidence="11 12">
    <name type="scientific">Sphingorhabdus rigui</name>
    <dbReference type="NCBI Taxonomy" id="1282858"/>
    <lineage>
        <taxon>Bacteria</taxon>
        <taxon>Pseudomonadati</taxon>
        <taxon>Pseudomonadota</taxon>
        <taxon>Alphaproteobacteria</taxon>
        <taxon>Sphingomonadales</taxon>
        <taxon>Sphingomonadaceae</taxon>
        <taxon>Sphingorhabdus</taxon>
    </lineage>
</organism>
<dbReference type="InterPro" id="IPR003593">
    <property type="entry name" value="AAA+_ATPase"/>
</dbReference>
<sequence>MIKRDPINVILVEDDDALGPAVAQALQLEGIEVALFSDAVSALRALPADFPGVVVSDVRLPGMDGLALFAQLQEQDPELPIIITTGHGDVEMAVAAMKGGAADFLAKPYSSAALIRAITVAAERRRLVLENRRLSHALKQQTQSGFIGSSEFAVRLRAMLSAVAQTEVDVVVEGEAGTGKTFVARLIHELGPRHSRPFVAIDAGTLTHEDVDLLLFGREPGRGGLSRTGLIERANGGTLLIDEIETASPSLQARLLSVLGTRSILPAGAEKSRKLNLCVVVTRQLHSPSDHLDSGRSMFHERLSAVRLMMAPLARRREDIAPLFQYFLAQHEAGLGLSHREVTGDVWQYLQTHEWTGNVRELEAFAQTWAIGLNLPNKKALVAMDSRPLHLSVAEFERTVIENALRAVEGNIHLLEQALGTPRKTLYDKLNRYGLRSKDFRLESETRKN</sequence>
<dbReference type="InterPro" id="IPR001789">
    <property type="entry name" value="Sig_transdc_resp-reg_receiver"/>
</dbReference>
<dbReference type="SUPFAM" id="SSF52540">
    <property type="entry name" value="P-loop containing nucleoside triphosphate hydrolases"/>
    <property type="match status" value="1"/>
</dbReference>
<evidence type="ECO:0000256" key="7">
    <source>
        <dbReference type="ARBA" id="ARBA00023163"/>
    </source>
</evidence>
<dbReference type="FunFam" id="3.40.50.2300:FF:000018">
    <property type="entry name" value="DNA-binding transcriptional regulator NtrC"/>
    <property type="match status" value="1"/>
</dbReference>
<evidence type="ECO:0000259" key="9">
    <source>
        <dbReference type="PROSITE" id="PS50045"/>
    </source>
</evidence>
<feature type="modified residue" description="4-aspartylphosphate" evidence="8">
    <location>
        <position position="57"/>
    </location>
</feature>
<dbReference type="GO" id="GO:0000160">
    <property type="term" value="P:phosphorelay signal transduction system"/>
    <property type="evidence" value="ECO:0007669"/>
    <property type="project" value="UniProtKB-KW"/>
</dbReference>
<evidence type="ECO:0000256" key="5">
    <source>
        <dbReference type="ARBA" id="ARBA00023015"/>
    </source>
</evidence>
<keyword evidence="4" id="KW-0902">Two-component regulatory system</keyword>
<evidence type="ECO:0000256" key="4">
    <source>
        <dbReference type="ARBA" id="ARBA00023012"/>
    </source>
</evidence>
<dbReference type="GO" id="GO:0005524">
    <property type="term" value="F:ATP binding"/>
    <property type="evidence" value="ECO:0007669"/>
    <property type="project" value="UniProtKB-KW"/>
</dbReference>
<dbReference type="PANTHER" id="PTHR32071:SF57">
    <property type="entry name" value="C4-DICARBOXYLATE TRANSPORT TRANSCRIPTIONAL REGULATORY PROTEIN DCTD"/>
    <property type="match status" value="1"/>
</dbReference>
<dbReference type="Pfam" id="PF25601">
    <property type="entry name" value="AAA_lid_14"/>
    <property type="match status" value="1"/>
</dbReference>
<keyword evidence="3" id="KW-0067">ATP-binding</keyword>
<evidence type="ECO:0000256" key="2">
    <source>
        <dbReference type="ARBA" id="ARBA00022741"/>
    </source>
</evidence>
<dbReference type="SUPFAM" id="SSF46689">
    <property type="entry name" value="Homeodomain-like"/>
    <property type="match status" value="1"/>
</dbReference>
<name>A0A840B3T7_9SPHN</name>
<dbReference type="InterPro" id="IPR027417">
    <property type="entry name" value="P-loop_NTPase"/>
</dbReference>
<dbReference type="CDD" id="cd00009">
    <property type="entry name" value="AAA"/>
    <property type="match status" value="1"/>
</dbReference>
<dbReference type="InterPro" id="IPR058031">
    <property type="entry name" value="AAA_lid_NorR"/>
</dbReference>
<dbReference type="Gene3D" id="3.40.50.300">
    <property type="entry name" value="P-loop containing nucleotide triphosphate hydrolases"/>
    <property type="match status" value="1"/>
</dbReference>
<dbReference type="Pfam" id="PF00072">
    <property type="entry name" value="Response_reg"/>
    <property type="match status" value="1"/>
</dbReference>
<keyword evidence="2" id="KW-0547">Nucleotide-binding</keyword>
<feature type="domain" description="Response regulatory" evidence="10">
    <location>
        <begin position="8"/>
        <end position="122"/>
    </location>
</feature>
<dbReference type="SUPFAM" id="SSF52172">
    <property type="entry name" value="CheY-like"/>
    <property type="match status" value="1"/>
</dbReference>
<evidence type="ECO:0000259" key="10">
    <source>
        <dbReference type="PROSITE" id="PS50110"/>
    </source>
</evidence>
<dbReference type="InterPro" id="IPR002197">
    <property type="entry name" value="HTH_Fis"/>
</dbReference>
<protein>
    <submittedName>
        <fullName evidence="11">Two-component system C4-dicarboxylate transport response regulator DctD</fullName>
    </submittedName>
</protein>
<evidence type="ECO:0000256" key="3">
    <source>
        <dbReference type="ARBA" id="ARBA00022840"/>
    </source>
</evidence>
<comment type="caution">
    <text evidence="11">The sequence shown here is derived from an EMBL/GenBank/DDBJ whole genome shotgun (WGS) entry which is preliminary data.</text>
</comment>
<dbReference type="EMBL" id="JACIEA010000003">
    <property type="protein sequence ID" value="MBB3943836.1"/>
    <property type="molecule type" value="Genomic_DNA"/>
</dbReference>
<dbReference type="Gene3D" id="1.10.8.60">
    <property type="match status" value="1"/>
</dbReference>
<dbReference type="Proteomes" id="UP000581447">
    <property type="component" value="Unassembled WGS sequence"/>
</dbReference>